<organism evidence="3 4">
    <name type="scientific">Kaistia soli DSM 19436</name>
    <dbReference type="NCBI Taxonomy" id="1122133"/>
    <lineage>
        <taxon>Bacteria</taxon>
        <taxon>Pseudomonadati</taxon>
        <taxon>Pseudomonadota</taxon>
        <taxon>Alphaproteobacteria</taxon>
        <taxon>Hyphomicrobiales</taxon>
        <taxon>Kaistiaceae</taxon>
        <taxon>Kaistia</taxon>
    </lineage>
</organism>
<evidence type="ECO:0000256" key="1">
    <source>
        <dbReference type="ARBA" id="ARBA00008984"/>
    </source>
</evidence>
<dbReference type="RefSeq" id="WP_073052974.1">
    <property type="nucleotide sequence ID" value="NZ_FQUP01000002.1"/>
</dbReference>
<dbReference type="PANTHER" id="PTHR33279:SF6">
    <property type="entry name" value="SULFUR CARRIER PROTEIN YEDF-RELATED"/>
    <property type="match status" value="1"/>
</dbReference>
<dbReference type="InterPro" id="IPR001455">
    <property type="entry name" value="TusA-like"/>
</dbReference>
<proteinExistence type="inferred from homology"/>
<dbReference type="PANTHER" id="PTHR33279">
    <property type="entry name" value="SULFUR CARRIER PROTEIN YEDF-RELATED"/>
    <property type="match status" value="1"/>
</dbReference>
<protein>
    <submittedName>
        <fullName evidence="3">tRNA 2-thiouridine synthesizing protein A</fullName>
    </submittedName>
</protein>
<reference evidence="3 4" key="1">
    <citation type="submission" date="2016-11" db="EMBL/GenBank/DDBJ databases">
        <authorList>
            <person name="Jaros S."/>
            <person name="Januszkiewicz K."/>
            <person name="Wedrychowicz H."/>
        </authorList>
    </citation>
    <scope>NUCLEOTIDE SEQUENCE [LARGE SCALE GENOMIC DNA]</scope>
    <source>
        <strain evidence="3 4">DSM 19436</strain>
    </source>
</reference>
<dbReference type="CDD" id="cd00291">
    <property type="entry name" value="SirA_YedF_YeeD"/>
    <property type="match status" value="1"/>
</dbReference>
<dbReference type="Proteomes" id="UP000184485">
    <property type="component" value="Unassembled WGS sequence"/>
</dbReference>
<dbReference type="OrthoDB" id="9797551at2"/>
<dbReference type="AlphaFoldDB" id="A0A1M5C9H2"/>
<dbReference type="PROSITE" id="PS01148">
    <property type="entry name" value="UPF0033"/>
    <property type="match status" value="1"/>
</dbReference>
<evidence type="ECO:0000313" key="4">
    <source>
        <dbReference type="Proteomes" id="UP000184485"/>
    </source>
</evidence>
<dbReference type="EMBL" id="FQUP01000002">
    <property type="protein sequence ID" value="SHF51062.1"/>
    <property type="molecule type" value="Genomic_DNA"/>
</dbReference>
<feature type="domain" description="UPF0033" evidence="2">
    <location>
        <begin position="8"/>
        <end position="32"/>
    </location>
</feature>
<dbReference type="Gene3D" id="3.30.110.40">
    <property type="entry name" value="TusA-like domain"/>
    <property type="match status" value="1"/>
</dbReference>
<evidence type="ECO:0000313" key="3">
    <source>
        <dbReference type="EMBL" id="SHF51062.1"/>
    </source>
</evidence>
<dbReference type="STRING" id="1122133.SAMN02745157_2257"/>
<dbReference type="InterPro" id="IPR036868">
    <property type="entry name" value="TusA-like_sf"/>
</dbReference>
<evidence type="ECO:0000259" key="2">
    <source>
        <dbReference type="PROSITE" id="PS01148"/>
    </source>
</evidence>
<dbReference type="Pfam" id="PF01206">
    <property type="entry name" value="TusA"/>
    <property type="match status" value="1"/>
</dbReference>
<comment type="similarity">
    <text evidence="1">Belongs to the sulfur carrier protein TusA family.</text>
</comment>
<sequence length="85" mass="9276">MTEGISELDAIGLDCPLPVLKARKRLSSMQPGERLAILASDPMAAIDMPHLCHQDGHALIERTESEANGVRILCFIVERGQNRPA</sequence>
<dbReference type="SUPFAM" id="SSF64307">
    <property type="entry name" value="SirA-like"/>
    <property type="match status" value="1"/>
</dbReference>
<gene>
    <name evidence="3" type="ORF">SAMN02745157_2257</name>
</gene>
<name>A0A1M5C9H2_9HYPH</name>
<keyword evidence="4" id="KW-1185">Reference proteome</keyword>
<accession>A0A1M5C9H2</accession>